<accession>A0AAW1C4D7</accession>
<reference evidence="2 3" key="1">
    <citation type="journal article" date="2024" name="Proc. Natl. Acad. Sci. U.S.A.">
        <title>The genetic regulatory architecture and epigenomic basis for age-related changes in rattlesnake venom.</title>
        <authorList>
            <person name="Hogan M.P."/>
            <person name="Holding M.L."/>
            <person name="Nystrom G.S."/>
            <person name="Colston T.J."/>
            <person name="Bartlett D.A."/>
            <person name="Mason A.J."/>
            <person name="Ellsworth S.A."/>
            <person name="Rautsaw R.M."/>
            <person name="Lawrence K.C."/>
            <person name="Strickland J.L."/>
            <person name="He B."/>
            <person name="Fraser P."/>
            <person name="Margres M.J."/>
            <person name="Gilbert D.M."/>
            <person name="Gibbs H.L."/>
            <person name="Parkinson C.L."/>
            <person name="Rokyta D.R."/>
        </authorList>
    </citation>
    <scope>NUCLEOTIDE SEQUENCE [LARGE SCALE GENOMIC DNA]</scope>
    <source>
        <strain evidence="2">DRR0105</strain>
    </source>
</reference>
<name>A0AAW1C4D7_CROAD</name>
<keyword evidence="3" id="KW-1185">Reference proteome</keyword>
<gene>
    <name evidence="2" type="ORF">NXF25_000295</name>
</gene>
<feature type="compositionally biased region" description="Low complexity" evidence="1">
    <location>
        <begin position="31"/>
        <end position="42"/>
    </location>
</feature>
<protein>
    <submittedName>
        <fullName evidence="2">COL11A1: Collagen alpha-1</fullName>
    </submittedName>
</protein>
<evidence type="ECO:0000313" key="2">
    <source>
        <dbReference type="EMBL" id="KAK9409120.1"/>
    </source>
</evidence>
<dbReference type="EMBL" id="JAOTOJ010000001">
    <property type="protein sequence ID" value="KAK9409120.1"/>
    <property type="molecule type" value="Genomic_DNA"/>
</dbReference>
<evidence type="ECO:0000313" key="3">
    <source>
        <dbReference type="Proteomes" id="UP001474421"/>
    </source>
</evidence>
<keyword evidence="2" id="KW-0176">Collagen</keyword>
<proteinExistence type="predicted"/>
<sequence>MLLGVGSGLRGIGGRLPRRLLRPSWADAARRGAPSRGAARQGLRGSLGAPEEGKG</sequence>
<comment type="caution">
    <text evidence="2">The sequence shown here is derived from an EMBL/GenBank/DDBJ whole genome shotgun (WGS) entry which is preliminary data.</text>
</comment>
<organism evidence="2 3">
    <name type="scientific">Crotalus adamanteus</name>
    <name type="common">Eastern diamondback rattlesnake</name>
    <dbReference type="NCBI Taxonomy" id="8729"/>
    <lineage>
        <taxon>Eukaryota</taxon>
        <taxon>Metazoa</taxon>
        <taxon>Chordata</taxon>
        <taxon>Craniata</taxon>
        <taxon>Vertebrata</taxon>
        <taxon>Euteleostomi</taxon>
        <taxon>Lepidosauria</taxon>
        <taxon>Squamata</taxon>
        <taxon>Bifurcata</taxon>
        <taxon>Unidentata</taxon>
        <taxon>Episquamata</taxon>
        <taxon>Toxicofera</taxon>
        <taxon>Serpentes</taxon>
        <taxon>Colubroidea</taxon>
        <taxon>Viperidae</taxon>
        <taxon>Crotalinae</taxon>
        <taxon>Crotalus</taxon>
    </lineage>
</organism>
<dbReference type="AlphaFoldDB" id="A0AAW1C4D7"/>
<dbReference type="Proteomes" id="UP001474421">
    <property type="component" value="Unassembled WGS sequence"/>
</dbReference>
<dbReference type="GO" id="GO:0005581">
    <property type="term" value="C:collagen trimer"/>
    <property type="evidence" value="ECO:0007669"/>
    <property type="project" value="UniProtKB-KW"/>
</dbReference>
<feature type="region of interest" description="Disordered" evidence="1">
    <location>
        <begin position="27"/>
        <end position="55"/>
    </location>
</feature>
<evidence type="ECO:0000256" key="1">
    <source>
        <dbReference type="SAM" id="MobiDB-lite"/>
    </source>
</evidence>